<dbReference type="EMBL" id="LHXS01000075">
    <property type="protein sequence ID" value="KXA96277.1"/>
    <property type="molecule type" value="Genomic_DNA"/>
</dbReference>
<dbReference type="AlphaFoldDB" id="A0A133UQ66"/>
<reference evidence="1 2" key="1">
    <citation type="journal article" date="2016" name="Sci. Rep.">
        <title>Metabolic traits of an uncultured archaeal lineage -MSBL1- from brine pools of the Red Sea.</title>
        <authorList>
            <person name="Mwirichia R."/>
            <person name="Alam I."/>
            <person name="Rashid M."/>
            <person name="Vinu M."/>
            <person name="Ba-Alawi W."/>
            <person name="Anthony Kamau A."/>
            <person name="Kamanda Ngugi D."/>
            <person name="Goker M."/>
            <person name="Klenk H.P."/>
            <person name="Bajic V."/>
            <person name="Stingl U."/>
        </authorList>
    </citation>
    <scope>NUCLEOTIDE SEQUENCE [LARGE SCALE GENOMIC DNA]</scope>
    <source>
        <strain evidence="1">SCGC-AAA259I14</strain>
    </source>
</reference>
<proteinExistence type="predicted"/>
<dbReference type="Proteomes" id="UP000070414">
    <property type="component" value="Unassembled WGS sequence"/>
</dbReference>
<name>A0A133UQ66_9EURY</name>
<protein>
    <submittedName>
        <fullName evidence="1">Uncharacterized protein</fullName>
    </submittedName>
</protein>
<sequence>MNAIDKKTKYNLNTKFIQRRTNENFDEYFKKLKNVIGEQVREIYEKEKQKPPEDRNLVTFVTDKLDQYKNAFENHFTHMADF</sequence>
<accession>A0A133UQ66</accession>
<organism evidence="1 2">
    <name type="scientific">candidate division MSBL1 archaeon SCGC-AAA259I14</name>
    <dbReference type="NCBI Taxonomy" id="1698268"/>
    <lineage>
        <taxon>Archaea</taxon>
        <taxon>Methanobacteriati</taxon>
        <taxon>Methanobacteriota</taxon>
        <taxon>candidate division MSBL1</taxon>
    </lineage>
</organism>
<keyword evidence="2" id="KW-1185">Reference proteome</keyword>
<comment type="caution">
    <text evidence="1">The sequence shown here is derived from an EMBL/GenBank/DDBJ whole genome shotgun (WGS) entry which is preliminary data.</text>
</comment>
<evidence type="ECO:0000313" key="2">
    <source>
        <dbReference type="Proteomes" id="UP000070414"/>
    </source>
</evidence>
<feature type="non-terminal residue" evidence="1">
    <location>
        <position position="82"/>
    </location>
</feature>
<gene>
    <name evidence="1" type="ORF">AKJ38_03545</name>
</gene>
<evidence type="ECO:0000313" key="1">
    <source>
        <dbReference type="EMBL" id="KXA96277.1"/>
    </source>
</evidence>